<dbReference type="Proteomes" id="UP001049518">
    <property type="component" value="Chromosome"/>
</dbReference>
<feature type="coiled-coil region" evidence="1">
    <location>
        <begin position="216"/>
        <end position="308"/>
    </location>
</feature>
<protein>
    <recommendedName>
        <fullName evidence="2">Band 7 domain-containing protein</fullName>
    </recommendedName>
</protein>
<accession>A0ABX8QYG6</accession>
<keyword evidence="4" id="KW-1185">Reference proteome</keyword>
<dbReference type="RefSeq" id="WP_231329513.1">
    <property type="nucleotide sequence ID" value="NZ_CP059572.1"/>
</dbReference>
<dbReference type="Gene3D" id="3.30.479.30">
    <property type="entry name" value="Band 7 domain"/>
    <property type="match status" value="1"/>
</dbReference>
<evidence type="ECO:0000259" key="2">
    <source>
        <dbReference type="Pfam" id="PF01145"/>
    </source>
</evidence>
<keyword evidence="1" id="KW-0175">Coiled coil</keyword>
<name>A0ABX8QYG6_9ACTN</name>
<gene>
    <name evidence="3" type="ORF">AGRA3207_005047</name>
</gene>
<reference evidence="3" key="1">
    <citation type="submission" date="2020-07" db="EMBL/GenBank/DDBJ databases">
        <authorList>
            <person name="Tarantini F.S."/>
            <person name="Hong K.W."/>
            <person name="Chan K.G."/>
        </authorList>
    </citation>
    <scope>NUCLEOTIDE SEQUENCE</scope>
    <source>
        <strain evidence="3">32-07</strain>
    </source>
</reference>
<evidence type="ECO:0000256" key="1">
    <source>
        <dbReference type="SAM" id="Coils"/>
    </source>
</evidence>
<evidence type="ECO:0000313" key="3">
    <source>
        <dbReference type="EMBL" id="QXJ23835.1"/>
    </source>
</evidence>
<dbReference type="InterPro" id="IPR036013">
    <property type="entry name" value="Band_7/SPFH_dom_sf"/>
</dbReference>
<dbReference type="Pfam" id="PF01145">
    <property type="entry name" value="Band_7"/>
    <property type="match status" value="1"/>
</dbReference>
<organism evidence="3 4">
    <name type="scientific">Actinomadura graeca</name>
    <dbReference type="NCBI Taxonomy" id="2750812"/>
    <lineage>
        <taxon>Bacteria</taxon>
        <taxon>Bacillati</taxon>
        <taxon>Actinomycetota</taxon>
        <taxon>Actinomycetes</taxon>
        <taxon>Streptosporangiales</taxon>
        <taxon>Thermomonosporaceae</taxon>
        <taxon>Actinomadura</taxon>
    </lineage>
</organism>
<sequence>MPIFGYVVYTRFRVTPPNTSTAVVFSGGGLWGFKTTDGARLRVVLGRAQFVPPPHRGRREIPLAVEDIPIEAKNCETKQQLRVNIIMALSYRIEDKKEHIRRAAVRLPMQPESRTETIRNLAHSKLTEVVSETEHDDLNTRRQSVVARVRDAITEAFTDYGLVVQDVGFTSLDDLDEIGKARRSVAQISRRNEVIEAEQAGRLKATELETQADIDRKRLEEEAKVEKRRLEAEAAERQHELLLRTNSIEHEVAEITAERERHKAKLAAEKDLEEQEHRRVKAERTREARRVELEIEKLESDFRTERASAERLALNATEHGRQMDLAVVEEVKLLSAARAKGLETASRIKGLTGDEIKGLVMLAVAEQLGEVAKSRPDLSNLRNVSVNGDGSGGLLSQLTAMGGPALDMVGEFLKGLKEGNLQDLEGESSAHVAEAILEVGRESAPADGS</sequence>
<evidence type="ECO:0000313" key="4">
    <source>
        <dbReference type="Proteomes" id="UP001049518"/>
    </source>
</evidence>
<feature type="domain" description="Band 7" evidence="2">
    <location>
        <begin position="31"/>
        <end position="199"/>
    </location>
</feature>
<proteinExistence type="predicted"/>
<dbReference type="SUPFAM" id="SSF117892">
    <property type="entry name" value="Band 7/SPFH domain"/>
    <property type="match status" value="1"/>
</dbReference>
<dbReference type="InterPro" id="IPR001107">
    <property type="entry name" value="Band_7"/>
</dbReference>
<dbReference type="EMBL" id="CP059572">
    <property type="protein sequence ID" value="QXJ23835.1"/>
    <property type="molecule type" value="Genomic_DNA"/>
</dbReference>